<dbReference type="Proteomes" id="UP001597519">
    <property type="component" value="Unassembled WGS sequence"/>
</dbReference>
<dbReference type="PROSITE" id="PS00097">
    <property type="entry name" value="CARBAMOYLTRANSFERASE"/>
    <property type="match status" value="1"/>
</dbReference>
<dbReference type="HAMAP" id="MF_00001">
    <property type="entry name" value="Asp_carb_tr"/>
    <property type="match status" value="1"/>
</dbReference>
<comment type="function">
    <text evidence="5 7">Catalyzes the condensation of carbamoyl phosphate and aspartate to form carbamoyl aspartate and inorganic phosphate, the committed step in the de novo pyrimidine nucleotide biosynthesis pathway.</text>
</comment>
<evidence type="ECO:0000256" key="5">
    <source>
        <dbReference type="ARBA" id="ARBA00043884"/>
    </source>
</evidence>
<sequence length="293" mass="33108">MNHLLSMTHLSESEILSLIHRAIEMKKGDYSKLHGELSIANLFFENSTRTKTSFEMAEFKLGIHSIPFDASKSSVIKGETLYDTCKTMEALGCDALVIRHEDNEYYNELEDINIPVINGGDGSGSHPTQSLLDLMTIYEQFETFKGLKVAIAGDISHSRVAHSNGEALTALGAEVFYSGPREWQDESSDSRYLDFDTAVETCDVIMLLRVQHERHMVSKEFSKEGYNKEYGMNDSRVKKMKQGAVIMHPAPVNRGVEIEDHLVESEKSVIFKQMENGVFMRMSILEKILKKDV</sequence>
<dbReference type="PRINTS" id="PR00101">
    <property type="entry name" value="ATCASE"/>
</dbReference>
<feature type="binding site" evidence="7">
    <location>
        <position position="250"/>
    </location>
    <ligand>
        <name>carbamoyl phosphate</name>
        <dbReference type="ChEBI" id="CHEBI:58228"/>
    </ligand>
</feature>
<comment type="caution">
    <text evidence="10">The sequence shown here is derived from an EMBL/GenBank/DDBJ whole genome shotgun (WGS) entry which is preliminary data.</text>
</comment>
<keyword evidence="11" id="KW-1185">Reference proteome</keyword>
<feature type="domain" description="Aspartate/ornithine carbamoyltransferase Asp/Orn-binding" evidence="8">
    <location>
        <begin position="145"/>
        <end position="286"/>
    </location>
</feature>
<evidence type="ECO:0000256" key="7">
    <source>
        <dbReference type="HAMAP-Rule" id="MF_00001"/>
    </source>
</evidence>
<feature type="binding site" evidence="7">
    <location>
        <position position="129"/>
    </location>
    <ligand>
        <name>carbamoyl phosphate</name>
        <dbReference type="ChEBI" id="CHEBI:58228"/>
    </ligand>
</feature>
<dbReference type="InterPro" id="IPR006132">
    <property type="entry name" value="Asp/Orn_carbamoyltranf_P-bd"/>
</dbReference>
<dbReference type="EC" id="2.1.3.2" evidence="7"/>
<dbReference type="Gene3D" id="3.40.50.1370">
    <property type="entry name" value="Aspartate/ornithine carbamoyltransferase"/>
    <property type="match status" value="2"/>
</dbReference>
<dbReference type="RefSeq" id="WP_377772142.1">
    <property type="nucleotide sequence ID" value="NZ_JBHUOQ010000001.1"/>
</dbReference>
<keyword evidence="4 7" id="KW-0665">Pyrimidine biosynthesis</keyword>
<name>A0ABW5WTZ8_9STAP</name>
<gene>
    <name evidence="7" type="primary">pyrB</name>
    <name evidence="10" type="ORF">ACFSX4_04945</name>
</gene>
<dbReference type="InterPro" id="IPR006130">
    <property type="entry name" value="Asp/Orn_carbamoylTrfase"/>
</dbReference>
<feature type="binding site" evidence="7">
    <location>
        <position position="126"/>
    </location>
    <ligand>
        <name>carbamoyl phosphate</name>
        <dbReference type="ChEBI" id="CHEBI:58228"/>
    </ligand>
</feature>
<dbReference type="PANTHER" id="PTHR45753">
    <property type="entry name" value="ORNITHINE CARBAMOYLTRANSFERASE, MITOCHONDRIAL"/>
    <property type="match status" value="1"/>
</dbReference>
<evidence type="ECO:0000256" key="1">
    <source>
        <dbReference type="ARBA" id="ARBA00004852"/>
    </source>
</evidence>
<accession>A0ABW5WTZ8</accession>
<dbReference type="SUPFAM" id="SSF53671">
    <property type="entry name" value="Aspartate/ornithine carbamoyltransferase"/>
    <property type="match status" value="1"/>
</dbReference>
<dbReference type="PANTHER" id="PTHR45753:SF6">
    <property type="entry name" value="ASPARTATE CARBAMOYLTRANSFERASE"/>
    <property type="match status" value="1"/>
</dbReference>
<dbReference type="EMBL" id="JBHUOQ010000001">
    <property type="protein sequence ID" value="MFD2829807.1"/>
    <property type="molecule type" value="Genomic_DNA"/>
</dbReference>
<dbReference type="Pfam" id="PF00185">
    <property type="entry name" value="OTCace"/>
    <property type="match status" value="1"/>
</dbReference>
<dbReference type="InterPro" id="IPR036901">
    <property type="entry name" value="Asp/Orn_carbamoylTrfase_sf"/>
</dbReference>
<organism evidence="10 11">
    <name type="scientific">Corticicoccus populi</name>
    <dbReference type="NCBI Taxonomy" id="1812821"/>
    <lineage>
        <taxon>Bacteria</taxon>
        <taxon>Bacillati</taxon>
        <taxon>Bacillota</taxon>
        <taxon>Bacilli</taxon>
        <taxon>Bacillales</taxon>
        <taxon>Staphylococcaceae</taxon>
        <taxon>Corticicoccus</taxon>
    </lineage>
</organism>
<feature type="binding site" evidence="7">
    <location>
        <position position="50"/>
    </location>
    <ligand>
        <name>carbamoyl phosphate</name>
        <dbReference type="ChEBI" id="CHEBI:58228"/>
    </ligand>
</feature>
<evidence type="ECO:0000256" key="4">
    <source>
        <dbReference type="ARBA" id="ARBA00022975"/>
    </source>
</evidence>
<comment type="pathway">
    <text evidence="1 7">Pyrimidine metabolism; UMP biosynthesis via de novo pathway; (S)-dihydroorotate from bicarbonate: step 2/3.</text>
</comment>
<feature type="domain" description="Aspartate/ornithine carbamoyltransferase carbamoyl-P binding" evidence="9">
    <location>
        <begin position="3"/>
        <end position="139"/>
    </location>
</feature>
<dbReference type="NCBIfam" id="NF002032">
    <property type="entry name" value="PRK00856.1"/>
    <property type="match status" value="1"/>
</dbReference>
<dbReference type="NCBIfam" id="TIGR00670">
    <property type="entry name" value="asp_carb_tr"/>
    <property type="match status" value="1"/>
</dbReference>
<dbReference type="Pfam" id="PF02729">
    <property type="entry name" value="OTCace_N"/>
    <property type="match status" value="1"/>
</dbReference>
<comment type="subunit">
    <text evidence="7">Heterododecamer (2C3:3R2) of six catalytic PyrB chains organized as two trimers (C3), and six regulatory PyrI chains organized as three dimers (R2).</text>
</comment>
<protein>
    <recommendedName>
        <fullName evidence="7">Aspartate carbamoyltransferase</fullName>
        <ecNumber evidence="7">2.1.3.2</ecNumber>
    </recommendedName>
    <alternativeName>
        <fullName evidence="7">Aspartate transcarbamylase</fullName>
        <shortName evidence="7">ATCase</shortName>
    </alternativeName>
</protein>
<comment type="similarity">
    <text evidence="2 7">Belongs to the aspartate/ornithine carbamoyltransferase superfamily. ATCase family.</text>
</comment>
<dbReference type="InterPro" id="IPR002082">
    <property type="entry name" value="Asp_carbamoyltransf"/>
</dbReference>
<comment type="catalytic activity">
    <reaction evidence="6 7">
        <text>carbamoyl phosphate + L-aspartate = N-carbamoyl-L-aspartate + phosphate + H(+)</text>
        <dbReference type="Rhea" id="RHEA:20013"/>
        <dbReference type="ChEBI" id="CHEBI:15378"/>
        <dbReference type="ChEBI" id="CHEBI:29991"/>
        <dbReference type="ChEBI" id="CHEBI:32814"/>
        <dbReference type="ChEBI" id="CHEBI:43474"/>
        <dbReference type="ChEBI" id="CHEBI:58228"/>
        <dbReference type="EC" id="2.1.3.2"/>
    </reaction>
</comment>
<evidence type="ECO:0000256" key="6">
    <source>
        <dbReference type="ARBA" id="ARBA00048859"/>
    </source>
</evidence>
<evidence type="ECO:0000313" key="10">
    <source>
        <dbReference type="EMBL" id="MFD2829807.1"/>
    </source>
</evidence>
<keyword evidence="3 7" id="KW-0808">Transferase</keyword>
<feature type="binding site" evidence="7">
    <location>
        <position position="251"/>
    </location>
    <ligand>
        <name>carbamoyl phosphate</name>
        <dbReference type="ChEBI" id="CHEBI:58228"/>
    </ligand>
</feature>
<evidence type="ECO:0000313" key="11">
    <source>
        <dbReference type="Proteomes" id="UP001597519"/>
    </source>
</evidence>
<dbReference type="GO" id="GO:0004070">
    <property type="term" value="F:aspartate carbamoyltransferase activity"/>
    <property type="evidence" value="ECO:0007669"/>
    <property type="project" value="UniProtKB-EC"/>
</dbReference>
<feature type="binding site" evidence="7">
    <location>
        <position position="99"/>
    </location>
    <ligand>
        <name>carbamoyl phosphate</name>
        <dbReference type="ChEBI" id="CHEBI:58228"/>
    </ligand>
</feature>
<dbReference type="PRINTS" id="PR00100">
    <property type="entry name" value="AOTCASE"/>
</dbReference>
<evidence type="ECO:0000256" key="3">
    <source>
        <dbReference type="ARBA" id="ARBA00022679"/>
    </source>
</evidence>
<evidence type="ECO:0000256" key="2">
    <source>
        <dbReference type="ARBA" id="ARBA00008896"/>
    </source>
</evidence>
<evidence type="ECO:0000259" key="9">
    <source>
        <dbReference type="Pfam" id="PF02729"/>
    </source>
</evidence>
<proteinExistence type="inferred from homology"/>
<feature type="binding site" evidence="7">
    <location>
        <position position="49"/>
    </location>
    <ligand>
        <name>carbamoyl phosphate</name>
        <dbReference type="ChEBI" id="CHEBI:58228"/>
    </ligand>
</feature>
<feature type="binding site" evidence="7">
    <location>
        <position position="77"/>
    </location>
    <ligand>
        <name>L-aspartate</name>
        <dbReference type="ChEBI" id="CHEBI:29991"/>
    </ligand>
</feature>
<evidence type="ECO:0000259" key="8">
    <source>
        <dbReference type="Pfam" id="PF00185"/>
    </source>
</evidence>
<reference evidence="11" key="1">
    <citation type="journal article" date="2019" name="Int. J. Syst. Evol. Microbiol.">
        <title>The Global Catalogue of Microorganisms (GCM) 10K type strain sequencing project: providing services to taxonomists for standard genome sequencing and annotation.</title>
        <authorList>
            <consortium name="The Broad Institute Genomics Platform"/>
            <consortium name="The Broad Institute Genome Sequencing Center for Infectious Disease"/>
            <person name="Wu L."/>
            <person name="Ma J."/>
        </authorList>
    </citation>
    <scope>NUCLEOTIDE SEQUENCE [LARGE SCALE GENOMIC DNA]</scope>
    <source>
        <strain evidence="11">KCTC 33575</strain>
    </source>
</reference>
<dbReference type="InterPro" id="IPR006131">
    <property type="entry name" value="Asp_carbamoyltransf_Asp/Orn-bd"/>
</dbReference>
<feature type="binding site" evidence="7">
    <location>
        <position position="209"/>
    </location>
    <ligand>
        <name>L-aspartate</name>
        <dbReference type="ChEBI" id="CHEBI:29991"/>
    </ligand>
</feature>
<feature type="binding site" evidence="7">
    <location>
        <position position="159"/>
    </location>
    <ligand>
        <name>L-aspartate</name>
        <dbReference type="ChEBI" id="CHEBI:29991"/>
    </ligand>
</feature>